<evidence type="ECO:0000313" key="1">
    <source>
        <dbReference type="EMBL" id="PZQ76801.1"/>
    </source>
</evidence>
<dbReference type="Gene3D" id="1.10.287.470">
    <property type="entry name" value="Helix hairpin bin"/>
    <property type="match status" value="1"/>
</dbReference>
<dbReference type="EMBL" id="QFPP01000040">
    <property type="protein sequence ID" value="PZQ76801.1"/>
    <property type="molecule type" value="Genomic_DNA"/>
</dbReference>
<dbReference type="SUPFAM" id="SSF111369">
    <property type="entry name" value="HlyD-like secretion proteins"/>
    <property type="match status" value="2"/>
</dbReference>
<dbReference type="GO" id="GO:0005886">
    <property type="term" value="C:plasma membrane"/>
    <property type="evidence" value="ECO:0007669"/>
    <property type="project" value="TreeGrafter"/>
</dbReference>
<gene>
    <name evidence="1" type="ORF">DI563_05970</name>
</gene>
<sequence length="355" mass="37774">MNAKNRWLAALAVLALAAAGVWVWQRLQPQGPGEGLASGNGRIEATEVDVATKLGGRVQDIRAEEGAFVRAGELLATMQVDALEAQRAEAQARLQQAHTNVAAGAAQVAMRESDRQAAQAVVVQRDSDVDAAQRRLRRSEVLSTEGAASVQETDDDRARVRNMQAAAGAARAQVAAAQAAVEAARAQLVGARSAVTAAQATLARVEADIADSQLTAPRDGRVQFRVAQPGEVLGAGGRVLNLVDLSDVYMTFFLPETVAGRVALGSEARIVLDAAPQYVIPARISFVAATAQFTPKTVETASERQKLMFRVKAQIDRELLRKHLAQVKTGLPGVAWVRVDPQVPWPPQLAVKVPQ</sequence>
<dbReference type="Gene3D" id="2.40.50.100">
    <property type="match status" value="1"/>
</dbReference>
<dbReference type="PANTHER" id="PTHR30438">
    <property type="entry name" value="36 KDA ANTIGEN-RELATED"/>
    <property type="match status" value="1"/>
</dbReference>
<dbReference type="AlphaFoldDB" id="A0A2W5QEB0"/>
<dbReference type="PANTHER" id="PTHR30438:SF2">
    <property type="entry name" value="MEMBRANE PROTEIN"/>
    <property type="match status" value="1"/>
</dbReference>
<dbReference type="Gene3D" id="2.40.30.170">
    <property type="match status" value="1"/>
</dbReference>
<evidence type="ECO:0000313" key="2">
    <source>
        <dbReference type="Proteomes" id="UP000249135"/>
    </source>
</evidence>
<protein>
    <submittedName>
        <fullName evidence="1">Hemolysin D</fullName>
    </submittedName>
</protein>
<name>A0A2W5QEB0_VARPD</name>
<organism evidence="1 2">
    <name type="scientific">Variovorax paradoxus</name>
    <dbReference type="NCBI Taxonomy" id="34073"/>
    <lineage>
        <taxon>Bacteria</taxon>
        <taxon>Pseudomonadati</taxon>
        <taxon>Pseudomonadota</taxon>
        <taxon>Betaproteobacteria</taxon>
        <taxon>Burkholderiales</taxon>
        <taxon>Comamonadaceae</taxon>
        <taxon>Variovorax</taxon>
    </lineage>
</organism>
<comment type="caution">
    <text evidence="1">The sequence shown here is derived from an EMBL/GenBank/DDBJ whole genome shotgun (WGS) entry which is preliminary data.</text>
</comment>
<dbReference type="Proteomes" id="UP000249135">
    <property type="component" value="Unassembled WGS sequence"/>
</dbReference>
<accession>A0A2W5QEB0</accession>
<reference evidence="1 2" key="1">
    <citation type="submission" date="2017-08" db="EMBL/GenBank/DDBJ databases">
        <title>Infants hospitalized years apart are colonized by the same room-sourced microbial strains.</title>
        <authorList>
            <person name="Brooks B."/>
            <person name="Olm M.R."/>
            <person name="Firek B.A."/>
            <person name="Baker R."/>
            <person name="Thomas B.C."/>
            <person name="Morowitz M.J."/>
            <person name="Banfield J.F."/>
        </authorList>
    </citation>
    <scope>NUCLEOTIDE SEQUENCE [LARGE SCALE GENOMIC DNA]</scope>
    <source>
        <strain evidence="1">S2_005_003_R2_41</strain>
    </source>
</reference>
<proteinExistence type="predicted"/>